<dbReference type="Pfam" id="PF00583">
    <property type="entry name" value="Acetyltransf_1"/>
    <property type="match status" value="1"/>
</dbReference>
<sequence>MIRKAIREDLPAIKSLTEACAKALQAKNIFQWNENYPSREKLAADIRKNELYLWEEDKRIVSIMVLTSTMASVYNDVHWFTPNKNNLYVHRLATHPEYWGEGYARKMMDFAEETAKQNNCASIRLDTFSKNKRNLKFYEARGYDRSGFVYFPDKSSAPFYCYEKIM</sequence>
<name>A0A1M5IL43_SALEC</name>
<dbReference type="Proteomes" id="UP000183945">
    <property type="component" value="Unassembled WGS sequence"/>
</dbReference>
<gene>
    <name evidence="4" type="ORF">SAMN05444483_10835</name>
</gene>
<dbReference type="PROSITE" id="PS51186">
    <property type="entry name" value="GNAT"/>
    <property type="match status" value="1"/>
</dbReference>
<evidence type="ECO:0000256" key="1">
    <source>
        <dbReference type="ARBA" id="ARBA00022679"/>
    </source>
</evidence>
<dbReference type="SUPFAM" id="SSF55729">
    <property type="entry name" value="Acyl-CoA N-acyltransferases (Nat)"/>
    <property type="match status" value="1"/>
</dbReference>
<dbReference type="AlphaFoldDB" id="A0A1M5IL43"/>
<keyword evidence="4" id="KW-0689">Ribosomal protein</keyword>
<reference evidence="5" key="1">
    <citation type="submission" date="2016-11" db="EMBL/GenBank/DDBJ databases">
        <authorList>
            <person name="Varghese N."/>
            <person name="Submissions S."/>
        </authorList>
    </citation>
    <scope>NUCLEOTIDE SEQUENCE [LARGE SCALE GENOMIC DNA]</scope>
    <source>
        <strain evidence="5">DSM 24579</strain>
    </source>
</reference>
<dbReference type="InterPro" id="IPR000182">
    <property type="entry name" value="GNAT_dom"/>
</dbReference>
<protein>
    <submittedName>
        <fullName evidence="4">Ribosomal protein S18 acetylase RimI</fullName>
    </submittedName>
</protein>
<feature type="domain" description="N-acetyltransferase" evidence="3">
    <location>
        <begin position="1"/>
        <end position="166"/>
    </location>
</feature>
<dbReference type="OrthoDB" id="9796381at2"/>
<dbReference type="InterPro" id="IPR050680">
    <property type="entry name" value="YpeA/RimI_acetyltransf"/>
</dbReference>
<keyword evidence="4" id="KW-0687">Ribonucleoprotein</keyword>
<proteinExistence type="predicted"/>
<keyword evidence="1" id="KW-0808">Transferase</keyword>
<dbReference type="InterPro" id="IPR016181">
    <property type="entry name" value="Acyl_CoA_acyltransferase"/>
</dbReference>
<keyword evidence="2" id="KW-0012">Acyltransferase</keyword>
<organism evidence="4 5">
    <name type="scientific">Salegentibacter echinorum</name>
    <dbReference type="NCBI Taxonomy" id="1073325"/>
    <lineage>
        <taxon>Bacteria</taxon>
        <taxon>Pseudomonadati</taxon>
        <taxon>Bacteroidota</taxon>
        <taxon>Flavobacteriia</taxon>
        <taxon>Flavobacteriales</taxon>
        <taxon>Flavobacteriaceae</taxon>
        <taxon>Salegentibacter</taxon>
    </lineage>
</organism>
<dbReference type="PANTHER" id="PTHR43420:SF47">
    <property type="entry name" value="N-ACETYLTRANSFERASE DOMAIN-CONTAINING PROTEIN"/>
    <property type="match status" value="1"/>
</dbReference>
<dbReference type="PANTHER" id="PTHR43420">
    <property type="entry name" value="ACETYLTRANSFERASE"/>
    <property type="match status" value="1"/>
</dbReference>
<dbReference type="GO" id="GO:0016747">
    <property type="term" value="F:acyltransferase activity, transferring groups other than amino-acyl groups"/>
    <property type="evidence" value="ECO:0007669"/>
    <property type="project" value="InterPro"/>
</dbReference>
<dbReference type="GO" id="GO:0005840">
    <property type="term" value="C:ribosome"/>
    <property type="evidence" value="ECO:0007669"/>
    <property type="project" value="UniProtKB-KW"/>
</dbReference>
<dbReference type="STRING" id="1073325.SAMN05444483_10835"/>
<evidence type="ECO:0000259" key="3">
    <source>
        <dbReference type="PROSITE" id="PS51186"/>
    </source>
</evidence>
<dbReference type="Gene3D" id="3.40.630.30">
    <property type="match status" value="1"/>
</dbReference>
<evidence type="ECO:0000256" key="2">
    <source>
        <dbReference type="ARBA" id="ARBA00023315"/>
    </source>
</evidence>
<accession>A0A1M5IL43</accession>
<evidence type="ECO:0000313" key="4">
    <source>
        <dbReference type="EMBL" id="SHG29032.1"/>
    </source>
</evidence>
<dbReference type="CDD" id="cd04301">
    <property type="entry name" value="NAT_SF"/>
    <property type="match status" value="1"/>
</dbReference>
<dbReference type="RefSeq" id="WP_072880137.1">
    <property type="nucleotide sequence ID" value="NZ_FQVT01000008.1"/>
</dbReference>
<dbReference type="EMBL" id="FQVT01000008">
    <property type="protein sequence ID" value="SHG29032.1"/>
    <property type="molecule type" value="Genomic_DNA"/>
</dbReference>
<evidence type="ECO:0000313" key="5">
    <source>
        <dbReference type="Proteomes" id="UP000183945"/>
    </source>
</evidence>
<keyword evidence="5" id="KW-1185">Reference proteome</keyword>